<evidence type="ECO:0000256" key="14">
    <source>
        <dbReference type="HAMAP-Rule" id="MF_01452"/>
    </source>
</evidence>
<feature type="binding site" evidence="14">
    <location>
        <position position="1152"/>
    </location>
    <ligand>
        <name>[4Fe-4S] cluster</name>
        <dbReference type="ChEBI" id="CHEBI:49883"/>
    </ligand>
</feature>
<evidence type="ECO:0000256" key="13">
    <source>
        <dbReference type="ARBA" id="ARBA00023204"/>
    </source>
</evidence>
<feature type="compositionally biased region" description="Basic and acidic residues" evidence="15">
    <location>
        <begin position="1210"/>
        <end position="1219"/>
    </location>
</feature>
<keyword evidence="11 14" id="KW-0411">Iron-sulfur</keyword>
<keyword evidence="1 14" id="KW-0004">4Fe-4S</keyword>
<keyword evidence="5 14" id="KW-0227">DNA damage</keyword>
<keyword evidence="8 14" id="KW-0269">Exonuclease</keyword>
<evidence type="ECO:0000256" key="3">
    <source>
        <dbReference type="ARBA" id="ARBA00022723"/>
    </source>
</evidence>
<feature type="compositionally biased region" description="Basic and acidic residues" evidence="15">
    <location>
        <begin position="1264"/>
        <end position="1282"/>
    </location>
</feature>
<reference evidence="17 18" key="1">
    <citation type="submission" date="2024-04" db="EMBL/GenBank/DDBJ databases">
        <title>draft genome sequnece of Paenibacillus filicis.</title>
        <authorList>
            <person name="Kim D.-U."/>
        </authorList>
    </citation>
    <scope>NUCLEOTIDE SEQUENCE [LARGE SCALE GENOMIC DNA]</scope>
    <source>
        <strain evidence="17 18">KACC14197</strain>
    </source>
</reference>
<keyword evidence="2 14" id="KW-0540">Nuclease</keyword>
<dbReference type="PANTHER" id="PTHR30591">
    <property type="entry name" value="RECBCD ENZYME SUBUNIT RECC"/>
    <property type="match status" value="1"/>
</dbReference>
<dbReference type="InterPro" id="IPR038726">
    <property type="entry name" value="PDDEXK_AddAB-type"/>
</dbReference>
<dbReference type="GO" id="GO:0003678">
    <property type="term" value="F:DNA helicase activity"/>
    <property type="evidence" value="ECO:0007669"/>
    <property type="project" value="UniProtKB-EC"/>
</dbReference>
<dbReference type="PROSITE" id="PS51217">
    <property type="entry name" value="UVRD_HELICASE_CTER"/>
    <property type="match status" value="1"/>
</dbReference>
<dbReference type="Gene3D" id="6.10.140.1030">
    <property type="match status" value="1"/>
</dbReference>
<comment type="miscellaneous">
    <text evidence="14">Despite having conserved helicase domains, this subunit does not have helicase activity.</text>
</comment>
<evidence type="ECO:0000256" key="7">
    <source>
        <dbReference type="ARBA" id="ARBA00022806"/>
    </source>
</evidence>
<dbReference type="InterPro" id="IPR049035">
    <property type="entry name" value="ADDB_N"/>
</dbReference>
<sequence>MAFQFVLGRAGTGKTTYCLHEIKKELKEAPQGPALIWLVPEQATFQAEYALISDPELGGTLRAQVLSFRRLAWRVMQEVGGTARLPIDDTGKKLLLHRLLHKHRDRLRSMHGAADQAGYLDHMNQLFTELKRYRISADELADFYGTRVASSERSGASFANKLHDLQLVYAEFQTELSRLYLDGEDYLTLLAGQIGQSAYLRHAACWMDGFHGFTPQESAVVEQLALHADEVSMTLNLDRPYAAGTSLHELELFHPTARTMMQVSQRLAELGLDVKPPVVLEASPPVRFSSNPVLAHLERHWGMGVKPAYRMRPEERASSALHITAAVHRRAEVEGIAREIRRLVREEGLRWRDCAVSIRNIEAYGDLIAGTFADYGIPLFLDQKRSVLHHPLVEFVRSALEVARQHWRYDAVFRCIKTGFFLPMQKRDDKESGQAGERVSRLGFDQLENYVLAFGIQGSRWREGTDWTYRYHTSIEHEENDQGGDSAFLRSINRYRRLVSEPLGAFQDRLRERKTVRGRVEALYELLTGLHVPERLEAWGQSALKNGQPEKAREHAQVWDKLIDMLDQLVELTGDEETSLEQFVKLLEAGAESIKLGLVPPTLDQVLIGSMDRTRSAGVRHLFVLGVNEGVMPAKIVESGVLTEAERLHLASQGLQLAEDSRRRLLDEAFLIYNALCTPSDGLWISYPLADEEGKSLLPSDVIRQLKRLFPDLTEGLMLNEPEAQAETGEQLDFVSHPDKALSLLVVQLKQWMRGAPIHGVWWSVYNWFARQPAFSGKLARMTESLQYTNRIAPLAEATSRELYGDTIDTSVSRMERFVACPFSQFASHGLRLKERRMFRLEAPDVGQLFHAALSQFAEQIVAEGADWGGMTAAECERRAALVIDALSPRLQGEILLSSKRYHYIARKLKQVIGRAAFMLGEHAKRGQFQPIGLEIGFGAGEQIPALHYDLDNGVRMNLRGRIDRIDRADTENGALLRVIDYKSSSRALQLGDVYYGLSLQMMTYLDVILRHSPLWLGTQAQPAGVLYFHVHNPVLQVKNALSAEQVDKELKKRFKMKGLLTADPDTVRLMDSALIGASGYSELLPVALKTDGGFYKSSSVATEQEWSTVRRHVQRTIREIGTSMTDGHIAIEPYRKGTTVACQTCSFQPVCQFDSQLAGNSYKQLPMLGKDLALELMERRVTQAPDEGGRSSVDTGLADYGTTGSVPKRQPEAEDTHTPRNGAPAPRTFRPAASRPTPLAALETGGDPEAEQHEGFSNGVDLKASERQTGHKDSNRKGGGA</sequence>
<name>A0ABU9DKQ6_9BACL</name>
<feature type="binding site" evidence="14">
    <location>
        <position position="821"/>
    </location>
    <ligand>
        <name>[4Fe-4S] cluster</name>
        <dbReference type="ChEBI" id="CHEBI:49883"/>
    </ligand>
</feature>
<evidence type="ECO:0000313" key="18">
    <source>
        <dbReference type="Proteomes" id="UP001469365"/>
    </source>
</evidence>
<dbReference type="InterPro" id="IPR027417">
    <property type="entry name" value="P-loop_NTPase"/>
</dbReference>
<evidence type="ECO:0000256" key="4">
    <source>
        <dbReference type="ARBA" id="ARBA00022741"/>
    </source>
</evidence>
<accession>A0ABU9DKQ6</accession>
<proteinExistence type="inferred from homology"/>
<evidence type="ECO:0000256" key="8">
    <source>
        <dbReference type="ARBA" id="ARBA00022839"/>
    </source>
</evidence>
<dbReference type="GO" id="GO:0016787">
    <property type="term" value="F:hydrolase activity"/>
    <property type="evidence" value="ECO:0007669"/>
    <property type="project" value="UniProtKB-KW"/>
</dbReference>
<feature type="binding site" evidence="14">
    <location>
        <position position="1143"/>
    </location>
    <ligand>
        <name>[4Fe-4S] cluster</name>
        <dbReference type="ChEBI" id="CHEBI:49883"/>
    </ligand>
</feature>
<dbReference type="InterPro" id="IPR014017">
    <property type="entry name" value="DNA_helicase_UvrD-like_C"/>
</dbReference>
<dbReference type="HAMAP" id="MF_01452">
    <property type="entry name" value="AddB_type1"/>
    <property type="match status" value="1"/>
</dbReference>
<keyword evidence="12 14" id="KW-0238">DNA-binding</keyword>
<evidence type="ECO:0000256" key="5">
    <source>
        <dbReference type="ARBA" id="ARBA00022763"/>
    </source>
</evidence>
<dbReference type="Gene3D" id="3.40.50.300">
    <property type="entry name" value="P-loop containing nucleotide triphosphate hydrolases"/>
    <property type="match status" value="4"/>
</dbReference>
<comment type="cofactor">
    <cofactor evidence="14">
        <name>[4Fe-4S] cluster</name>
        <dbReference type="ChEBI" id="CHEBI:49883"/>
    </cofactor>
    <text evidence="14">Binds 1 [4Fe-4S] cluster.</text>
</comment>
<evidence type="ECO:0000313" key="17">
    <source>
        <dbReference type="EMBL" id="MEK8129416.1"/>
    </source>
</evidence>
<comment type="subunit">
    <text evidence="14">Heterodimer of AddA and AddB.</text>
</comment>
<dbReference type="Pfam" id="PF12705">
    <property type="entry name" value="PDDEXK_1"/>
    <property type="match status" value="1"/>
</dbReference>
<evidence type="ECO:0000256" key="11">
    <source>
        <dbReference type="ARBA" id="ARBA00023014"/>
    </source>
</evidence>
<evidence type="ECO:0000259" key="16">
    <source>
        <dbReference type="PROSITE" id="PS51217"/>
    </source>
</evidence>
<feature type="domain" description="UvrD-like helicase C-terminal" evidence="16">
    <location>
        <begin position="284"/>
        <end position="594"/>
    </location>
</feature>
<evidence type="ECO:0000256" key="12">
    <source>
        <dbReference type="ARBA" id="ARBA00023125"/>
    </source>
</evidence>
<keyword evidence="4 14" id="KW-0547">Nucleotide-binding</keyword>
<keyword evidence="7 14" id="KW-0347">Helicase</keyword>
<protein>
    <recommendedName>
        <fullName evidence="14">ATP-dependent helicase/deoxyribonuclease subunit B</fullName>
        <ecNumber evidence="14">3.1.-.-</ecNumber>
    </recommendedName>
    <alternativeName>
        <fullName evidence="14">ATP-dependent helicase/nuclease subunit AddB</fullName>
    </alternativeName>
</protein>
<dbReference type="Gene3D" id="3.90.320.10">
    <property type="match status" value="1"/>
</dbReference>
<gene>
    <name evidence="14 17" type="primary">addB</name>
    <name evidence="17" type="ORF">WMW72_16030</name>
</gene>
<keyword evidence="9 14" id="KW-0067">ATP-binding</keyword>
<dbReference type="Pfam" id="PF21445">
    <property type="entry name" value="ADDB_N"/>
    <property type="match status" value="1"/>
</dbReference>
<feature type="binding site" evidence="14">
    <location>
        <position position="1146"/>
    </location>
    <ligand>
        <name>[4Fe-4S] cluster</name>
        <dbReference type="ChEBI" id="CHEBI:49883"/>
    </ligand>
</feature>
<keyword evidence="13 14" id="KW-0234">DNA repair</keyword>
<keyword evidence="3 14" id="KW-0479">Metal-binding</keyword>
<keyword evidence="6 14" id="KW-0378">Hydrolase</keyword>
<evidence type="ECO:0000256" key="10">
    <source>
        <dbReference type="ARBA" id="ARBA00023004"/>
    </source>
</evidence>
<feature type="region of interest" description="Disordered" evidence="15">
    <location>
        <begin position="1183"/>
        <end position="1282"/>
    </location>
</feature>
<comment type="similarity">
    <text evidence="14">Belongs to the helicase family. AddB/RexB type 1 subfamily.</text>
</comment>
<dbReference type="InterPro" id="IPR011604">
    <property type="entry name" value="PDDEXK-like_dom_sf"/>
</dbReference>
<dbReference type="EC" id="3.1.-.-" evidence="14"/>
<evidence type="ECO:0000256" key="1">
    <source>
        <dbReference type="ARBA" id="ARBA00022485"/>
    </source>
</evidence>
<comment type="cofactor">
    <cofactor evidence="14">
        <name>Mg(2+)</name>
        <dbReference type="ChEBI" id="CHEBI:18420"/>
    </cofactor>
</comment>
<comment type="function">
    <text evidence="14">The heterodimer acts as both an ATP-dependent DNA helicase and an ATP-dependent, dual-direction single-stranded exonuclease. Recognizes the chi site generating a DNA molecule suitable for the initiation of homologous recombination. The AddB subunit has 5' -&gt; 3' nuclease activity but not helicase activity.</text>
</comment>
<keyword evidence="18" id="KW-1185">Reference proteome</keyword>
<dbReference type="RefSeq" id="WP_341416512.1">
    <property type="nucleotide sequence ID" value="NZ_JBBPCC010000009.1"/>
</dbReference>
<dbReference type="Proteomes" id="UP001469365">
    <property type="component" value="Unassembled WGS sequence"/>
</dbReference>
<evidence type="ECO:0000256" key="15">
    <source>
        <dbReference type="SAM" id="MobiDB-lite"/>
    </source>
</evidence>
<evidence type="ECO:0000256" key="6">
    <source>
        <dbReference type="ARBA" id="ARBA00022801"/>
    </source>
</evidence>
<dbReference type="PANTHER" id="PTHR30591:SF1">
    <property type="entry name" value="RECBCD ENZYME SUBUNIT RECC"/>
    <property type="match status" value="1"/>
</dbReference>
<dbReference type="NCBIfam" id="TIGR02773">
    <property type="entry name" value="addB_Gpos"/>
    <property type="match status" value="1"/>
</dbReference>
<evidence type="ECO:0000256" key="9">
    <source>
        <dbReference type="ARBA" id="ARBA00022840"/>
    </source>
</evidence>
<dbReference type="InterPro" id="IPR014140">
    <property type="entry name" value="DNA_helicase_suAddB"/>
</dbReference>
<keyword evidence="10 14" id="KW-0408">Iron</keyword>
<organism evidence="17 18">
    <name type="scientific">Paenibacillus filicis</name>
    <dbReference type="NCBI Taxonomy" id="669464"/>
    <lineage>
        <taxon>Bacteria</taxon>
        <taxon>Bacillati</taxon>
        <taxon>Bacillota</taxon>
        <taxon>Bacilli</taxon>
        <taxon>Bacillales</taxon>
        <taxon>Paenibacillaceae</taxon>
        <taxon>Paenibacillus</taxon>
    </lineage>
</organism>
<dbReference type="SUPFAM" id="SSF52540">
    <property type="entry name" value="P-loop containing nucleoside triphosphate hydrolases"/>
    <property type="match status" value="1"/>
</dbReference>
<comment type="caution">
    <text evidence="17">The sequence shown here is derived from an EMBL/GenBank/DDBJ whole genome shotgun (WGS) entry which is preliminary data.</text>
</comment>
<dbReference type="EMBL" id="JBBPCC010000009">
    <property type="protein sequence ID" value="MEK8129416.1"/>
    <property type="molecule type" value="Genomic_DNA"/>
</dbReference>
<evidence type="ECO:0000256" key="2">
    <source>
        <dbReference type="ARBA" id="ARBA00022722"/>
    </source>
</evidence>